<dbReference type="EMBL" id="HG689325">
    <property type="protein sequence ID" value="CDI73977.1"/>
    <property type="molecule type" value="Genomic_DNA"/>
</dbReference>
<feature type="compositionally biased region" description="Low complexity" evidence="1">
    <location>
        <begin position="426"/>
        <end position="435"/>
    </location>
</feature>
<feature type="compositionally biased region" description="Acidic residues" evidence="1">
    <location>
        <begin position="719"/>
        <end position="734"/>
    </location>
</feature>
<name>U6G3A0_9EIME</name>
<feature type="compositionally biased region" description="Low complexity" evidence="1">
    <location>
        <begin position="124"/>
        <end position="140"/>
    </location>
</feature>
<dbReference type="VEuPathDB" id="ToxoDB:EPH_0001090"/>
<feature type="region of interest" description="Disordered" evidence="1">
    <location>
        <begin position="396"/>
        <end position="435"/>
    </location>
</feature>
<reference evidence="2" key="1">
    <citation type="submission" date="2013-10" db="EMBL/GenBank/DDBJ databases">
        <title>Genomic analysis of the causative agents of coccidiosis in chickens.</title>
        <authorList>
            <person name="Reid A.J."/>
            <person name="Blake D."/>
            <person name="Billington K."/>
            <person name="Browne H."/>
            <person name="Dunn M."/>
            <person name="Hung S."/>
            <person name="Kawahara F."/>
            <person name="Miranda-Saavedra D."/>
            <person name="Mourier T."/>
            <person name="Nagra H."/>
            <person name="Otto T.D."/>
            <person name="Rawlings N."/>
            <person name="Sanchez A."/>
            <person name="Sanders M."/>
            <person name="Subramaniam C."/>
            <person name="Tay Y."/>
            <person name="Dear P."/>
            <person name="Doerig C."/>
            <person name="Gruber A."/>
            <person name="Parkinson J."/>
            <person name="Shirley M."/>
            <person name="Wan K.L."/>
            <person name="Berriman M."/>
            <person name="Tomley F."/>
            <person name="Pain A."/>
        </authorList>
    </citation>
    <scope>NUCLEOTIDE SEQUENCE [LARGE SCALE GENOMIC DNA]</scope>
    <source>
        <strain evidence="2">Houghton</strain>
    </source>
</reference>
<dbReference type="Proteomes" id="UP000018201">
    <property type="component" value="Unassembled WGS sequence"/>
</dbReference>
<evidence type="ECO:0000313" key="3">
    <source>
        <dbReference type="Proteomes" id="UP000018201"/>
    </source>
</evidence>
<dbReference type="OrthoDB" id="347933at2759"/>
<organism evidence="2 3">
    <name type="scientific">Eimeria praecox</name>
    <dbReference type="NCBI Taxonomy" id="51316"/>
    <lineage>
        <taxon>Eukaryota</taxon>
        <taxon>Sar</taxon>
        <taxon>Alveolata</taxon>
        <taxon>Apicomplexa</taxon>
        <taxon>Conoidasida</taxon>
        <taxon>Coccidia</taxon>
        <taxon>Eucoccidiorida</taxon>
        <taxon>Eimeriorina</taxon>
        <taxon>Eimeriidae</taxon>
        <taxon>Eimeria</taxon>
    </lineage>
</organism>
<evidence type="ECO:0000256" key="1">
    <source>
        <dbReference type="SAM" id="MobiDB-lite"/>
    </source>
</evidence>
<feature type="region of interest" description="Disordered" evidence="1">
    <location>
        <begin position="177"/>
        <end position="236"/>
    </location>
</feature>
<accession>U6G3A0</accession>
<feature type="region of interest" description="Disordered" evidence="1">
    <location>
        <begin position="333"/>
        <end position="371"/>
    </location>
</feature>
<feature type="compositionally biased region" description="Polar residues" evidence="1">
    <location>
        <begin position="481"/>
        <end position="490"/>
    </location>
</feature>
<evidence type="ECO:0000313" key="2">
    <source>
        <dbReference type="EMBL" id="CDI73977.1"/>
    </source>
</evidence>
<sequence>MIIIRNDWWESTYKPPDRQLQAYNVPPAGGFAAALKLGLKAFVVILAAECIYTAQKQKKNKSWRDGICTCCFVRGWIILKLFPEGASITSEPLEVWRLTPDTPEAVARLEIELQVHLVQLLGNPQPLRGQKQPQRQPQPQSVEFEGKATGLQSNTSLSSSASQSVASVDRVKVPLKRRLAGGLPRPNGISPQGFRRPAAASPHAVCFDPSAPSESGWKDLESAQPQGRRSAGGCPAFIPPLRGPVEEIPTAQETLPFEKAWAINGAKALLSSICVCCGNLECHHCVGQDARLAASSGVTELFLRLFNEIQAGDLLQGQQLDRKVDTFPPMNGGICIPSDEQDNLGRDTPYEEHDTSPEPSPAAATAPSWRDVQAQATNSNAGLQYGEPLAVAAEASASGKGENTHKQPQGFGAVPTTTARSGGGTAFSVSSHAPSSISAEGRSRFFALAGGCLPQAHSGIQAAADRNGLSGVQSGASLIASRTTGAQGQGTAHVRGISKPPGPAPPMGSSEAGSRSNCARQTIMKPELQHQLQAQQRQQGKLQQVSLEAGVAGRDRELQAPPLLLAEELPEGQLENLVDVVPVTFCTAPTETPPFNAAYAAARHLFVSSSLEGEGLRANQLALRYFNSILVSLQAALTETAQNISWSTGSSPGMGEARFLVEGACIRLDGKHHSGFQQRVAEAQRLRKAKQQQLRRSHQLRQRKKRRIESGKTISSASESEDQEDTPESSECETDVPRQPGLLLDLSKASILPGPPKPGLEGHHVQNRSAIPFEKAASIKEHLGRNDIWAFSTDEHFEDWSRIVLARSMWRGASPHTSCIKVSVLGPWPAAVNALRIPLIRFAANGQFTRASLPAPPPLLLQIRQLLQGRCRAIGGVKAAEKALNTLTTSPELSLKCLEAALEVGKACVARAIGLGYHEGGVKGGLDVDAAITQLITLDITSEDAEAVVCKCSNSGGNWMLNEEQQRVLIGISRWFVYTDGRRPFGVQDGKQLHEERQEDTERCEDKNDRNQNSQELQQREASIFSQDNLHSTLQPISQVNPLNRQEKEGDPSSCSTGAQACIAGSTAIVSHDDDDIADICLSAEDLDELQLHEDNCSEVGVSNSNGGLPVEGSALPLDHVGEATKDGDHDQDSHTPAASTILLKTWMSCSCTKTTAQRQDYYASSLPGDPLQAPRSSEEPQPCAAGRLSEMQPTLLPYAICSSAARNTAVHEFKYVLSGLLAAPGARTTLATMARELLKNIDDGSFPPSMQVRQPTYNISFEGQAMEAPAYLGNNMQLLCKQ</sequence>
<proteinExistence type="predicted"/>
<feature type="compositionally biased region" description="Basic residues" evidence="1">
    <location>
        <begin position="686"/>
        <end position="707"/>
    </location>
</feature>
<feature type="compositionally biased region" description="Basic and acidic residues" evidence="1">
    <location>
        <begin position="343"/>
        <end position="356"/>
    </location>
</feature>
<reference evidence="2" key="2">
    <citation type="submission" date="2013-10" db="EMBL/GenBank/DDBJ databases">
        <authorList>
            <person name="Aslett M."/>
        </authorList>
    </citation>
    <scope>NUCLEOTIDE SEQUENCE [LARGE SCALE GENOMIC DNA]</scope>
    <source>
        <strain evidence="2">Houghton</strain>
    </source>
</reference>
<protein>
    <submittedName>
        <fullName evidence="2">Uncharacterized protein</fullName>
    </submittedName>
</protein>
<feature type="region of interest" description="Disordered" evidence="1">
    <location>
        <begin position="684"/>
        <end position="737"/>
    </location>
</feature>
<feature type="region of interest" description="Disordered" evidence="1">
    <location>
        <begin position="124"/>
        <end position="143"/>
    </location>
</feature>
<feature type="region of interest" description="Disordered" evidence="1">
    <location>
        <begin position="1164"/>
        <end position="1184"/>
    </location>
</feature>
<feature type="compositionally biased region" description="Polar residues" evidence="1">
    <location>
        <begin position="1011"/>
        <end position="1022"/>
    </location>
</feature>
<gene>
    <name evidence="2" type="ORF">EPH_0001090</name>
</gene>
<feature type="region of interest" description="Disordered" evidence="1">
    <location>
        <begin position="481"/>
        <end position="518"/>
    </location>
</feature>
<keyword evidence="3" id="KW-1185">Reference proteome</keyword>
<feature type="compositionally biased region" description="Basic and acidic residues" evidence="1">
    <location>
        <begin position="991"/>
        <end position="1010"/>
    </location>
</feature>
<feature type="region of interest" description="Disordered" evidence="1">
    <location>
        <begin position="987"/>
        <end position="1022"/>
    </location>
</feature>